<organism evidence="2 3">
    <name type="scientific">Paradesertivirga mongoliensis</name>
    <dbReference type="NCBI Taxonomy" id="2100740"/>
    <lineage>
        <taxon>Bacteria</taxon>
        <taxon>Pseudomonadati</taxon>
        <taxon>Bacteroidota</taxon>
        <taxon>Sphingobacteriia</taxon>
        <taxon>Sphingobacteriales</taxon>
        <taxon>Sphingobacteriaceae</taxon>
        <taxon>Paradesertivirga</taxon>
    </lineage>
</organism>
<dbReference type="EMBL" id="JBHUHZ010000002">
    <property type="protein sequence ID" value="MFD2163548.1"/>
    <property type="molecule type" value="Genomic_DNA"/>
</dbReference>
<proteinExistence type="predicted"/>
<evidence type="ECO:0000313" key="2">
    <source>
        <dbReference type="EMBL" id="MFD2163548.1"/>
    </source>
</evidence>
<comment type="caution">
    <text evidence="2">The sequence shown here is derived from an EMBL/GenBank/DDBJ whole genome shotgun (WGS) entry which is preliminary data.</text>
</comment>
<dbReference type="Proteomes" id="UP001597387">
    <property type="component" value="Unassembled WGS sequence"/>
</dbReference>
<dbReference type="Pfam" id="PF19081">
    <property type="entry name" value="Ig_7"/>
    <property type="match status" value="1"/>
</dbReference>
<name>A0ABW4ZNG8_9SPHI</name>
<dbReference type="RefSeq" id="WP_255900699.1">
    <property type="nucleotide sequence ID" value="NZ_JAFMZO010000002.1"/>
</dbReference>
<evidence type="ECO:0000313" key="3">
    <source>
        <dbReference type="Proteomes" id="UP001597387"/>
    </source>
</evidence>
<accession>A0ABW4ZNG8</accession>
<sequence length="348" mass="36986">MNILNAGTTSFIRVEAPGFTLSSIINDIVTIEAYNTANATSDGNLVASPTISVVQDQNYTYLAVTPSVQYNSVRIKVSTPNFQLNPNALRVFYSFYNGSDGADCGAGWAADIGEKSMGAAPASQVRNPGRAIDSDTSSYSTLQLTANQQNLQVSQTIYFPAASYISNIVQVKASVNSVFNPADYVIEAQAYFGLTAVGSKQNITSQVNVSTGPVKIYISPGSYIDRVRISIKANNNGAQTGHVNIHNVQLVPEPPTLNQNSLTICGTSASITLQVTNTDAAIRYQWYNNNNPISGATSSTYSANLTSATNPYTISVAAIKAGCTSESKRTNATIGVFQKPVSPTIIIF</sequence>
<evidence type="ECO:0000259" key="1">
    <source>
        <dbReference type="Pfam" id="PF19081"/>
    </source>
</evidence>
<feature type="domain" description="Ig-like" evidence="1">
    <location>
        <begin position="252"/>
        <end position="336"/>
    </location>
</feature>
<dbReference type="InterPro" id="IPR044023">
    <property type="entry name" value="Ig_7"/>
</dbReference>
<keyword evidence="3" id="KW-1185">Reference proteome</keyword>
<gene>
    <name evidence="2" type="ORF">ACFSJU_14155</name>
</gene>
<protein>
    <recommendedName>
        <fullName evidence="1">Ig-like domain-containing protein</fullName>
    </recommendedName>
</protein>
<reference evidence="3" key="1">
    <citation type="journal article" date="2019" name="Int. J. Syst. Evol. Microbiol.">
        <title>The Global Catalogue of Microorganisms (GCM) 10K type strain sequencing project: providing services to taxonomists for standard genome sequencing and annotation.</title>
        <authorList>
            <consortium name="The Broad Institute Genomics Platform"/>
            <consortium name="The Broad Institute Genome Sequencing Center for Infectious Disease"/>
            <person name="Wu L."/>
            <person name="Ma J."/>
        </authorList>
    </citation>
    <scope>NUCLEOTIDE SEQUENCE [LARGE SCALE GENOMIC DNA]</scope>
    <source>
        <strain evidence="3">KCTC 42217</strain>
    </source>
</reference>
<dbReference type="Gene3D" id="2.60.40.10">
    <property type="entry name" value="Immunoglobulins"/>
    <property type="match status" value="1"/>
</dbReference>
<dbReference type="InterPro" id="IPR013783">
    <property type="entry name" value="Ig-like_fold"/>
</dbReference>